<accession>A0AAD6IS49</accession>
<protein>
    <submittedName>
        <fullName evidence="2">Uncharacterized protein</fullName>
    </submittedName>
</protein>
<keyword evidence="3" id="KW-1185">Reference proteome</keyword>
<evidence type="ECO:0000313" key="3">
    <source>
        <dbReference type="Proteomes" id="UP001221413"/>
    </source>
</evidence>
<dbReference type="AlphaFoldDB" id="A0AAD6IS49"/>
<organism evidence="2 3">
    <name type="scientific">Drechslerella dactyloides</name>
    <name type="common">Nematode-trapping fungus</name>
    <name type="synonym">Arthrobotrys dactyloides</name>
    <dbReference type="NCBI Taxonomy" id="74499"/>
    <lineage>
        <taxon>Eukaryota</taxon>
        <taxon>Fungi</taxon>
        <taxon>Dikarya</taxon>
        <taxon>Ascomycota</taxon>
        <taxon>Pezizomycotina</taxon>
        <taxon>Orbiliomycetes</taxon>
        <taxon>Orbiliales</taxon>
        <taxon>Orbiliaceae</taxon>
        <taxon>Drechslerella</taxon>
    </lineage>
</organism>
<proteinExistence type="predicted"/>
<dbReference type="EMBL" id="JAQGDS010000010">
    <property type="protein sequence ID" value="KAJ6257643.1"/>
    <property type="molecule type" value="Genomic_DNA"/>
</dbReference>
<feature type="chain" id="PRO_5042257985" evidence="1">
    <location>
        <begin position="22"/>
        <end position="263"/>
    </location>
</feature>
<evidence type="ECO:0000313" key="2">
    <source>
        <dbReference type="EMBL" id="KAJ6257643.1"/>
    </source>
</evidence>
<name>A0AAD6IS49_DREDA</name>
<feature type="signal peptide" evidence="1">
    <location>
        <begin position="1"/>
        <end position="21"/>
    </location>
</feature>
<evidence type="ECO:0000256" key="1">
    <source>
        <dbReference type="SAM" id="SignalP"/>
    </source>
</evidence>
<gene>
    <name evidence="2" type="ORF">Dda_7430</name>
</gene>
<keyword evidence="1" id="KW-0732">Signal</keyword>
<comment type="caution">
    <text evidence="2">The sequence shown here is derived from an EMBL/GenBank/DDBJ whole genome shotgun (WGS) entry which is preliminary data.</text>
</comment>
<reference evidence="2" key="1">
    <citation type="submission" date="2023-01" db="EMBL/GenBank/DDBJ databases">
        <title>The chitinases involved in constricting ring structure development in the nematode-trapping fungus Drechslerella dactyloides.</title>
        <authorList>
            <person name="Wang R."/>
            <person name="Zhang L."/>
            <person name="Tang P."/>
            <person name="Li S."/>
            <person name="Liang L."/>
        </authorList>
    </citation>
    <scope>NUCLEOTIDE SEQUENCE</scope>
    <source>
        <strain evidence="2">YMF1.00031</strain>
    </source>
</reference>
<sequence length="263" mass="29088">MAPKIVALNIVLAAATVLGAALPSTGDVSKQSVSTVNKRDFSINDEVWIGDENTTEEYSRATDDAWTHIKLEFPMKIFGKSDTNVYFSMNGLISLSKPGKGPALPPKKFPVGPASCGSSCIPENTIALLWQDLYLPPRKSGLGVQWVYHEPTTSAPHLGHHYHMFWTACQKGVPFGKPDFPEKPCGDATRSVQLNYYENRPGIFYLTWRYIPDDLKDSFVIGAQAYPKYLSAKYPGIWPDSDAACLILDTQKKTVTPEDPNKC</sequence>
<dbReference type="Proteomes" id="UP001221413">
    <property type="component" value="Unassembled WGS sequence"/>
</dbReference>